<evidence type="ECO:0000259" key="2">
    <source>
        <dbReference type="Pfam" id="PF03732"/>
    </source>
</evidence>
<feature type="domain" description="Retrotransposon gag" evidence="2">
    <location>
        <begin position="23"/>
        <end position="109"/>
    </location>
</feature>
<reference evidence="3 4" key="1">
    <citation type="journal article" date="2018" name="Front. Plant Sci.">
        <title>Red Clover (Trifolium pratense) and Zigzag Clover (T. medium) - A Picture of Genomic Similarities and Differences.</title>
        <authorList>
            <person name="Dluhosova J."/>
            <person name="Istvanek J."/>
            <person name="Nedelnik J."/>
            <person name="Repkova J."/>
        </authorList>
    </citation>
    <scope>NUCLEOTIDE SEQUENCE [LARGE SCALE GENOMIC DNA]</scope>
    <source>
        <strain evidence="4">cv. 10/8</strain>
        <tissue evidence="3">Leaf</tissue>
    </source>
</reference>
<feature type="region of interest" description="Disordered" evidence="1">
    <location>
        <begin position="137"/>
        <end position="170"/>
    </location>
</feature>
<evidence type="ECO:0000313" key="4">
    <source>
        <dbReference type="Proteomes" id="UP000265520"/>
    </source>
</evidence>
<gene>
    <name evidence="3" type="ORF">A2U01_0002859</name>
</gene>
<sequence length="224" mass="25977">MVGTQTAIIGASEPLKCKLLSGIFKDAALRWYMNLPNYSITGYMDFHRKLIHQFQGSKHMKVTVVSLFSIRQENAESLREFLARLSEDTIKVENPNQEMFMATFQNGLKAGHFNESLAQKPAVSMEEIMKRAECYMESNAEKRSRDAKEKGHESKEARTPERHRGRCCDRNSRLYMSPKALRDERHGRTYETYTPLNTRRVHVLQHILQTVGTRLVLQLLPQEF</sequence>
<accession>A0A392M4Q8</accession>
<dbReference type="Pfam" id="PF03732">
    <property type="entry name" value="Retrotrans_gag"/>
    <property type="match status" value="1"/>
</dbReference>
<comment type="caution">
    <text evidence="3">The sequence shown here is derived from an EMBL/GenBank/DDBJ whole genome shotgun (WGS) entry which is preliminary data.</text>
</comment>
<dbReference type="InterPro" id="IPR005162">
    <property type="entry name" value="Retrotrans_gag_dom"/>
</dbReference>
<dbReference type="AlphaFoldDB" id="A0A392M4Q8"/>
<organism evidence="3 4">
    <name type="scientific">Trifolium medium</name>
    <dbReference type="NCBI Taxonomy" id="97028"/>
    <lineage>
        <taxon>Eukaryota</taxon>
        <taxon>Viridiplantae</taxon>
        <taxon>Streptophyta</taxon>
        <taxon>Embryophyta</taxon>
        <taxon>Tracheophyta</taxon>
        <taxon>Spermatophyta</taxon>
        <taxon>Magnoliopsida</taxon>
        <taxon>eudicotyledons</taxon>
        <taxon>Gunneridae</taxon>
        <taxon>Pentapetalae</taxon>
        <taxon>rosids</taxon>
        <taxon>fabids</taxon>
        <taxon>Fabales</taxon>
        <taxon>Fabaceae</taxon>
        <taxon>Papilionoideae</taxon>
        <taxon>50 kb inversion clade</taxon>
        <taxon>NPAAA clade</taxon>
        <taxon>Hologalegina</taxon>
        <taxon>IRL clade</taxon>
        <taxon>Trifolieae</taxon>
        <taxon>Trifolium</taxon>
    </lineage>
</organism>
<dbReference type="Proteomes" id="UP000265520">
    <property type="component" value="Unassembled WGS sequence"/>
</dbReference>
<dbReference type="EMBL" id="LXQA010003155">
    <property type="protein sequence ID" value="MCH82063.1"/>
    <property type="molecule type" value="Genomic_DNA"/>
</dbReference>
<proteinExistence type="predicted"/>
<protein>
    <submittedName>
        <fullName evidence="3">Gag-pol polyprotein</fullName>
    </submittedName>
</protein>
<dbReference type="PANTHER" id="PTHR33223:SF10">
    <property type="entry name" value="AMINOTRANSFERASE-LIKE PLANT MOBILE DOMAIN-CONTAINING PROTEIN"/>
    <property type="match status" value="1"/>
</dbReference>
<name>A0A392M4Q8_9FABA</name>
<keyword evidence="4" id="KW-1185">Reference proteome</keyword>
<evidence type="ECO:0000256" key="1">
    <source>
        <dbReference type="SAM" id="MobiDB-lite"/>
    </source>
</evidence>
<dbReference type="PANTHER" id="PTHR33223">
    <property type="entry name" value="CCHC-TYPE DOMAIN-CONTAINING PROTEIN"/>
    <property type="match status" value="1"/>
</dbReference>
<evidence type="ECO:0000313" key="3">
    <source>
        <dbReference type="EMBL" id="MCH82063.1"/>
    </source>
</evidence>